<feature type="disulfide bond" evidence="15">
    <location>
        <begin position="498"/>
        <end position="510"/>
    </location>
</feature>
<keyword evidence="8 16" id="KW-0720">Serine protease</keyword>
<evidence type="ECO:0000256" key="5">
    <source>
        <dbReference type="ARBA" id="ARBA00022729"/>
    </source>
</evidence>
<dbReference type="PROSITE" id="PS00135">
    <property type="entry name" value="TRYPSIN_SER"/>
    <property type="match status" value="1"/>
</dbReference>
<dbReference type="SUPFAM" id="SSF57424">
    <property type="entry name" value="LDL receptor-like module"/>
    <property type="match status" value="4"/>
</dbReference>
<feature type="disulfide bond" evidence="15">
    <location>
        <begin position="576"/>
        <end position="588"/>
    </location>
</feature>
<dbReference type="FunFam" id="2.60.120.290:FF:000005">
    <property type="entry name" value="Procollagen C-endopeptidase enhancer 1"/>
    <property type="match status" value="1"/>
</dbReference>
<evidence type="ECO:0000256" key="12">
    <source>
        <dbReference type="ARBA" id="ARBA00023157"/>
    </source>
</evidence>
<dbReference type="SUPFAM" id="SSF82671">
    <property type="entry name" value="SEA domain"/>
    <property type="match status" value="1"/>
</dbReference>
<dbReference type="Gene3D" id="3.30.70.960">
    <property type="entry name" value="SEA domain"/>
    <property type="match status" value="1"/>
</dbReference>
<dbReference type="Gene3D" id="2.40.10.10">
    <property type="entry name" value="Trypsin-like serine proteases"/>
    <property type="match status" value="2"/>
</dbReference>
<feature type="domain" description="SEA" evidence="19">
    <location>
        <begin position="96"/>
        <end position="214"/>
    </location>
</feature>
<feature type="domain" description="CUB" evidence="18">
    <location>
        <begin position="350"/>
        <end position="457"/>
    </location>
</feature>
<evidence type="ECO:0000259" key="18">
    <source>
        <dbReference type="PROSITE" id="PS01180"/>
    </source>
</evidence>
<evidence type="ECO:0000256" key="13">
    <source>
        <dbReference type="ARBA" id="ARBA00023180"/>
    </source>
</evidence>
<dbReference type="SMART" id="SM00020">
    <property type="entry name" value="Tryp_SPc"/>
    <property type="match status" value="1"/>
</dbReference>
<dbReference type="FunFam" id="4.10.400.10:FF:000117">
    <property type="entry name" value="Suppressor of tumorigenicity 14 protein homolog"/>
    <property type="match status" value="1"/>
</dbReference>
<sequence>MKDYRLPSEGKMNIYHPPSGATSKAYVSGLKYSNKLEDMNGLEEGLEFLPTMNAKKVEKRGPKRCIAAIAIVLVCLLLSLLAGFLVWHFRYRNAPVQKVYNGHLRLVGRNFIDAYENSNSPEFADLAREVKKMLINIYKNNQDVSPFHKETQIVAFSEGSIIAYYWSEFSVPKHNVEALDRAMANIQASNEAGMKQRGSYEMRVETVVAFPSDPDIIKAKRDNSCSYALHAKEGVVTSFTTPGFPNSAYPSNARCLWVLRADADSVISLTFTTFDLEPCNVGNDFVKVYDTLSPVEAHALVKLCGSYGPSYNLTFVSSTNVLLVMLITDATERYPGFKAEFFQMPKKKNCGADLTAISGTFSSPYYPAHYPPGMDCVWNIVVPTDKRAKVRFNNFFLAEPGIPLNSCPKDYVEVNNVKYCGEKKQFVILSKTNKISVRFHSDLSLVDSGFSAEFMSYQTNDPCPGKFACNTGRCIAKTLRCDGYNDCTDASDEKNCTCTEKQFRCRNGYCKPKLWFCDGMDDCGDGSDEAECKCPANNIRCSNGNCIPESKKCDGKDDCGDGSDEGSCGRVDTVSCKTYTYKCRNNQCLSKKNPECDGNKDCSDNSDEDNCNCGKRFYSKQSRIVGGEDSDEGEWPWQVSFHTKDTGHFCGATLISQNWVVSAAHCFQDDWRRHLDHRTITAYMGLLDQGDRSNSNVQQRGLKRVIRHPYFNDASYDNDIAVAELSSPVEFNKYIQPICLPDVTHDFPVGKSLWVTGWGATQESGNGASILQKLEIRVINQTVCRSLMVPNDVTDRMMCVGVLTGGKDACQGDSGGPLVSLEANNTLFLAGVVSWGEGCAKRNKPGMYTRVSALRAWIKEQTGV</sequence>
<dbReference type="CDD" id="cd00041">
    <property type="entry name" value="CUB"/>
    <property type="match status" value="2"/>
</dbReference>
<dbReference type="FunFam" id="4.10.400.10:FF:000119">
    <property type="entry name" value="Suppressor of tumorigenicity 14 protein homolog"/>
    <property type="match status" value="1"/>
</dbReference>
<dbReference type="SUPFAM" id="SSF50494">
    <property type="entry name" value="Trypsin-like serine proteases"/>
    <property type="match status" value="1"/>
</dbReference>
<evidence type="ECO:0000256" key="3">
    <source>
        <dbReference type="ARBA" id="ARBA00022670"/>
    </source>
</evidence>
<dbReference type="InterPro" id="IPR017051">
    <property type="entry name" value="Peptidase_S1A_matripase"/>
</dbReference>
<dbReference type="Proteomes" id="UP000472272">
    <property type="component" value="Chromosome 15"/>
</dbReference>
<accession>A0A670JPI5</accession>
<dbReference type="InterPro" id="IPR018114">
    <property type="entry name" value="TRYPSIN_HIS"/>
</dbReference>
<evidence type="ECO:0000256" key="4">
    <source>
        <dbReference type="ARBA" id="ARBA00022692"/>
    </source>
</evidence>
<feature type="disulfide bond" evidence="15">
    <location>
        <begin position="505"/>
        <end position="523"/>
    </location>
</feature>
<dbReference type="GO" id="GO:0006508">
    <property type="term" value="P:proteolysis"/>
    <property type="evidence" value="ECO:0007669"/>
    <property type="project" value="UniProtKB-KW"/>
</dbReference>
<keyword evidence="22" id="KW-1185">Reference proteome</keyword>
<keyword evidence="10 17" id="KW-1133">Transmembrane helix</keyword>
<dbReference type="GO" id="GO:0005615">
    <property type="term" value="C:extracellular space"/>
    <property type="evidence" value="ECO:0007669"/>
    <property type="project" value="Ensembl"/>
</dbReference>
<feature type="active site" description="Charge relay system" evidence="14">
    <location>
        <position position="719"/>
    </location>
</feature>
<evidence type="ECO:0000259" key="19">
    <source>
        <dbReference type="PROSITE" id="PS50024"/>
    </source>
</evidence>
<dbReference type="SMART" id="SM00042">
    <property type="entry name" value="CUB"/>
    <property type="match status" value="2"/>
</dbReference>
<dbReference type="PIRSF" id="PIRSF036370">
    <property type="entry name" value="ST14"/>
    <property type="match status" value="1"/>
</dbReference>
<keyword evidence="12 15" id="KW-1015">Disulfide bond</keyword>
<evidence type="ECO:0000256" key="17">
    <source>
        <dbReference type="SAM" id="Phobius"/>
    </source>
</evidence>
<dbReference type="GO" id="GO:0009566">
    <property type="term" value="P:fertilization"/>
    <property type="evidence" value="ECO:0007669"/>
    <property type="project" value="UniProtKB-ARBA"/>
</dbReference>
<dbReference type="GO" id="GO:0001843">
    <property type="term" value="P:neural tube closure"/>
    <property type="evidence" value="ECO:0007669"/>
    <property type="project" value="Ensembl"/>
</dbReference>
<evidence type="ECO:0000256" key="14">
    <source>
        <dbReference type="PIRSR" id="PIRSR036370-1"/>
    </source>
</evidence>
<dbReference type="InterPro" id="IPR023415">
    <property type="entry name" value="LDLR_class-A_CS"/>
</dbReference>
<dbReference type="FunFam" id="4.10.400.10:FF:000034">
    <property type="entry name" value="Low-density lipoprotein receptor-related protein 2"/>
    <property type="match status" value="1"/>
</dbReference>
<keyword evidence="7 16" id="KW-0378">Hydrolase</keyword>
<name>A0A670JPI5_PODMU</name>
<feature type="disulfide bond" evidence="15">
    <location>
        <begin position="541"/>
        <end position="559"/>
    </location>
</feature>
<feature type="disulfide bond" evidence="15">
    <location>
        <begin position="553"/>
        <end position="568"/>
    </location>
</feature>
<keyword evidence="11 17" id="KW-0472">Membrane</keyword>
<gene>
    <name evidence="21" type="primary">ST14</name>
</gene>
<dbReference type="Pfam" id="PF01390">
    <property type="entry name" value="SEA"/>
    <property type="match status" value="1"/>
</dbReference>
<dbReference type="SMART" id="SM00192">
    <property type="entry name" value="LDLa"/>
    <property type="match status" value="4"/>
</dbReference>
<feature type="transmembrane region" description="Helical" evidence="17">
    <location>
        <begin position="65"/>
        <end position="89"/>
    </location>
</feature>
<comment type="subcellular location">
    <subcellularLocation>
        <location evidence="1">Membrane</location>
        <topology evidence="1">Single-pass type II membrane protein</topology>
    </subcellularLocation>
</comment>
<reference evidence="21" key="2">
    <citation type="submission" date="2025-08" db="UniProtKB">
        <authorList>
            <consortium name="Ensembl"/>
        </authorList>
    </citation>
    <scope>IDENTIFICATION</scope>
</reference>
<evidence type="ECO:0000256" key="9">
    <source>
        <dbReference type="ARBA" id="ARBA00022968"/>
    </source>
</evidence>
<evidence type="ECO:0000256" key="2">
    <source>
        <dbReference type="ARBA" id="ARBA00009228"/>
    </source>
</evidence>
<dbReference type="PROSITE" id="PS00134">
    <property type="entry name" value="TRYPSIN_HIS"/>
    <property type="match status" value="1"/>
</dbReference>
<dbReference type="PROSITE" id="PS50024">
    <property type="entry name" value="SEA"/>
    <property type="match status" value="1"/>
</dbReference>
<dbReference type="FunFam" id="2.60.120.290:FF:000036">
    <property type="entry name" value="Suppressor of tumorigenicity 14 protein homolog"/>
    <property type="match status" value="1"/>
</dbReference>
<dbReference type="GeneTree" id="ENSGT00940000155418"/>
<dbReference type="GO" id="GO:0009897">
    <property type="term" value="C:external side of plasma membrane"/>
    <property type="evidence" value="ECO:0007669"/>
    <property type="project" value="Ensembl"/>
</dbReference>
<dbReference type="InterPro" id="IPR009003">
    <property type="entry name" value="Peptidase_S1_PA"/>
</dbReference>
<dbReference type="PROSITE" id="PS50068">
    <property type="entry name" value="LDLRA_2"/>
    <property type="match status" value="4"/>
</dbReference>
<dbReference type="KEGG" id="pmua:114585352"/>
<dbReference type="FunFam" id="2.40.10.10:FF:000003">
    <property type="entry name" value="Transmembrane serine protease 3"/>
    <property type="match status" value="1"/>
</dbReference>
<evidence type="ECO:0000256" key="11">
    <source>
        <dbReference type="ARBA" id="ARBA00023136"/>
    </source>
</evidence>
<evidence type="ECO:0000256" key="16">
    <source>
        <dbReference type="RuleBase" id="RU363034"/>
    </source>
</evidence>
<dbReference type="GO" id="GO:0030216">
    <property type="term" value="P:keratinocyte differentiation"/>
    <property type="evidence" value="ECO:0007669"/>
    <property type="project" value="Ensembl"/>
</dbReference>
<dbReference type="Pfam" id="PF00057">
    <property type="entry name" value="Ldl_recept_a"/>
    <property type="match status" value="4"/>
</dbReference>
<dbReference type="GO" id="GO:0004252">
    <property type="term" value="F:serine-type endopeptidase activity"/>
    <property type="evidence" value="ECO:0007669"/>
    <property type="project" value="InterPro"/>
</dbReference>
<feature type="disulfide bond" evidence="15">
    <location>
        <begin position="469"/>
        <end position="487"/>
    </location>
</feature>
<dbReference type="Gene3D" id="2.60.120.290">
    <property type="entry name" value="Spermadhesin, CUB domain"/>
    <property type="match status" value="2"/>
</dbReference>
<dbReference type="OrthoDB" id="6380398at2759"/>
<dbReference type="InterPro" id="IPR036055">
    <property type="entry name" value="LDL_receptor-like_sf"/>
</dbReference>
<feature type="disulfide bond" evidence="15">
    <location>
        <begin position="517"/>
        <end position="532"/>
    </location>
</feature>
<dbReference type="CDD" id="cd00190">
    <property type="entry name" value="Tryp_SPc"/>
    <property type="match status" value="1"/>
</dbReference>
<organism evidence="21 22">
    <name type="scientific">Podarcis muralis</name>
    <name type="common">Wall lizard</name>
    <name type="synonym">Lacerta muralis</name>
    <dbReference type="NCBI Taxonomy" id="64176"/>
    <lineage>
        <taxon>Eukaryota</taxon>
        <taxon>Metazoa</taxon>
        <taxon>Chordata</taxon>
        <taxon>Craniata</taxon>
        <taxon>Vertebrata</taxon>
        <taxon>Euteleostomi</taxon>
        <taxon>Lepidosauria</taxon>
        <taxon>Squamata</taxon>
        <taxon>Bifurcata</taxon>
        <taxon>Unidentata</taxon>
        <taxon>Episquamata</taxon>
        <taxon>Laterata</taxon>
        <taxon>Lacertibaenia</taxon>
        <taxon>Lacertidae</taxon>
        <taxon>Podarcis</taxon>
    </lineage>
</organism>
<feature type="active site" description="Charge relay system" evidence="14">
    <location>
        <position position="814"/>
    </location>
</feature>
<evidence type="ECO:0000313" key="21">
    <source>
        <dbReference type="Ensembl" id="ENSPMRP00000026973.1"/>
    </source>
</evidence>
<dbReference type="Gene3D" id="4.10.400.10">
    <property type="entry name" value="Low-density Lipoprotein Receptor"/>
    <property type="match status" value="4"/>
</dbReference>
<evidence type="ECO:0000256" key="8">
    <source>
        <dbReference type="ARBA" id="ARBA00022825"/>
    </source>
</evidence>
<evidence type="ECO:0000256" key="1">
    <source>
        <dbReference type="ARBA" id="ARBA00004606"/>
    </source>
</evidence>
<feature type="disulfide bond" evidence="15">
    <location>
        <begin position="481"/>
        <end position="496"/>
    </location>
</feature>
<dbReference type="OMA" id="LWTAYMG"/>
<keyword evidence="9" id="KW-0735">Signal-anchor</keyword>
<evidence type="ECO:0000256" key="7">
    <source>
        <dbReference type="ARBA" id="ARBA00022801"/>
    </source>
</evidence>
<keyword evidence="6" id="KW-0677">Repeat</keyword>
<feature type="disulfide bond" evidence="15">
    <location>
        <begin position="596"/>
        <end position="611"/>
    </location>
</feature>
<reference evidence="21 22" key="1">
    <citation type="journal article" date="2019" name="Proc. Natl. Acad. Sci. U.S.A.">
        <title>Regulatory changes in pterin and carotenoid genes underlie balanced color polymorphisms in the wall lizard.</title>
        <authorList>
            <person name="Andrade P."/>
            <person name="Pinho C."/>
            <person name="Perez I de Lanuza G."/>
            <person name="Afonso S."/>
            <person name="Brejcha J."/>
            <person name="Rubin C.J."/>
            <person name="Wallerman O."/>
            <person name="Pereira P."/>
            <person name="Sabatino S.J."/>
            <person name="Bellati A."/>
            <person name="Pellitteri-Rosa D."/>
            <person name="Bosakova Z."/>
            <person name="Bunikis I."/>
            <person name="Carretero M.A."/>
            <person name="Feiner N."/>
            <person name="Marsik P."/>
            <person name="Pauperio F."/>
            <person name="Salvi D."/>
            <person name="Soler L."/>
            <person name="While G.M."/>
            <person name="Uller T."/>
            <person name="Font E."/>
            <person name="Andersson L."/>
            <person name="Carneiro M."/>
        </authorList>
    </citation>
    <scope>NUCLEOTIDE SEQUENCE</scope>
</reference>
<evidence type="ECO:0000313" key="22">
    <source>
        <dbReference type="Proteomes" id="UP000472272"/>
    </source>
</evidence>
<dbReference type="InterPro" id="IPR035914">
    <property type="entry name" value="Sperma_CUB_dom_sf"/>
</dbReference>
<feature type="disulfide bond" evidence="15">
    <location>
        <begin position="534"/>
        <end position="546"/>
    </location>
</feature>
<dbReference type="InterPro" id="IPR002172">
    <property type="entry name" value="LDrepeatLR_classA_rpt"/>
</dbReference>
<evidence type="ECO:0000259" key="20">
    <source>
        <dbReference type="PROSITE" id="PS50240"/>
    </source>
</evidence>
<evidence type="ECO:0000256" key="10">
    <source>
        <dbReference type="ARBA" id="ARBA00022989"/>
    </source>
</evidence>
<dbReference type="Ensembl" id="ENSPMRT00000028616.1">
    <property type="protein sequence ID" value="ENSPMRP00000026973.1"/>
    <property type="gene ID" value="ENSPMRG00000017412.1"/>
</dbReference>
<dbReference type="InterPro" id="IPR033116">
    <property type="entry name" value="TRYPSIN_SER"/>
</dbReference>
<dbReference type="InterPro" id="IPR000859">
    <property type="entry name" value="CUB_dom"/>
</dbReference>
<dbReference type="AlphaFoldDB" id="A0A670JPI5"/>
<dbReference type="PRINTS" id="PR00261">
    <property type="entry name" value="LDLRECEPTOR"/>
</dbReference>
<dbReference type="InterPro" id="IPR001254">
    <property type="entry name" value="Trypsin_dom"/>
</dbReference>
<dbReference type="InterPro" id="IPR000082">
    <property type="entry name" value="SEA_dom"/>
</dbReference>
<dbReference type="Pfam" id="PF00089">
    <property type="entry name" value="Trypsin"/>
    <property type="match status" value="1"/>
</dbReference>
<dbReference type="PROSITE" id="PS01180">
    <property type="entry name" value="CUB"/>
    <property type="match status" value="2"/>
</dbReference>
<keyword evidence="4 17" id="KW-0812">Transmembrane</keyword>
<feature type="domain" description="Peptidase S1" evidence="20">
    <location>
        <begin position="624"/>
        <end position="863"/>
    </location>
</feature>
<dbReference type="PANTHER" id="PTHR24252:SF17">
    <property type="entry name" value="SUPPRESSOR OF TUMORIGENICITY 14 PROTEIN HOMOLOG-RELATED"/>
    <property type="match status" value="1"/>
</dbReference>
<feature type="domain" description="CUB" evidence="18">
    <location>
        <begin position="225"/>
        <end position="344"/>
    </location>
</feature>
<dbReference type="SUPFAM" id="SSF49854">
    <property type="entry name" value="Spermadhesin, CUB domain"/>
    <property type="match status" value="2"/>
</dbReference>
<keyword evidence="5" id="KW-0732">Signal</keyword>
<dbReference type="PANTHER" id="PTHR24252">
    <property type="entry name" value="ACROSIN-RELATED"/>
    <property type="match status" value="1"/>
</dbReference>
<dbReference type="CDD" id="cd00112">
    <property type="entry name" value="LDLa"/>
    <property type="match status" value="4"/>
</dbReference>
<protein>
    <submittedName>
        <fullName evidence="21">ST14 transmembrane serine protease matriptase</fullName>
    </submittedName>
</protein>
<dbReference type="PROSITE" id="PS01209">
    <property type="entry name" value="LDLRA_1"/>
    <property type="match status" value="1"/>
</dbReference>
<dbReference type="CTD" id="6768"/>
<dbReference type="InterPro" id="IPR036364">
    <property type="entry name" value="SEA_dom_sf"/>
</dbReference>
<keyword evidence="13" id="KW-0325">Glycoprotein</keyword>
<evidence type="ECO:0000256" key="15">
    <source>
        <dbReference type="PROSITE-ProRule" id="PRU00124"/>
    </source>
</evidence>
<comment type="caution">
    <text evidence="15">Lacks conserved residue(s) required for the propagation of feature annotation.</text>
</comment>
<dbReference type="GeneID" id="114585352"/>
<proteinExistence type="inferred from homology"/>
<dbReference type="PROSITE" id="PS50240">
    <property type="entry name" value="TRYPSIN_DOM"/>
    <property type="match status" value="1"/>
</dbReference>
<dbReference type="RefSeq" id="XP_028563747.1">
    <property type="nucleotide sequence ID" value="XM_028707914.1"/>
</dbReference>
<dbReference type="InterPro" id="IPR043504">
    <property type="entry name" value="Peptidase_S1_PA_chymotrypsin"/>
</dbReference>
<comment type="similarity">
    <text evidence="2">Belongs to the peptidase S1 family. Snake venom subfamily.</text>
</comment>
<feature type="active site" description="Charge relay system" evidence="14">
    <location>
        <position position="665"/>
    </location>
</feature>
<reference evidence="21" key="3">
    <citation type="submission" date="2025-09" db="UniProtKB">
        <authorList>
            <consortium name="Ensembl"/>
        </authorList>
    </citation>
    <scope>IDENTIFICATION</scope>
</reference>
<dbReference type="Pfam" id="PF00431">
    <property type="entry name" value="CUB"/>
    <property type="match status" value="2"/>
</dbReference>
<keyword evidence="3 16" id="KW-0645">Protease</keyword>
<evidence type="ECO:0000256" key="6">
    <source>
        <dbReference type="ARBA" id="ARBA00022737"/>
    </source>
</evidence>